<dbReference type="InterPro" id="IPR013715">
    <property type="entry name" value="DUF1746"/>
</dbReference>
<name>A0A8H4R1D7_9AGAR</name>
<dbReference type="GO" id="GO:0032933">
    <property type="term" value="P:SREBP signaling pathway"/>
    <property type="evidence" value="ECO:0007669"/>
    <property type="project" value="InterPro"/>
</dbReference>
<evidence type="ECO:0000256" key="1">
    <source>
        <dbReference type="SAM" id="MobiDB-lite"/>
    </source>
</evidence>
<feature type="domain" description="DUF1746" evidence="2">
    <location>
        <begin position="16"/>
        <end position="117"/>
    </location>
</feature>
<keyword evidence="4" id="KW-1185">Reference proteome</keyword>
<evidence type="ECO:0000313" key="3">
    <source>
        <dbReference type="EMBL" id="KAF4621407.1"/>
    </source>
</evidence>
<organism evidence="3 4">
    <name type="scientific">Agrocybe pediades</name>
    <dbReference type="NCBI Taxonomy" id="84607"/>
    <lineage>
        <taxon>Eukaryota</taxon>
        <taxon>Fungi</taxon>
        <taxon>Dikarya</taxon>
        <taxon>Basidiomycota</taxon>
        <taxon>Agaricomycotina</taxon>
        <taxon>Agaricomycetes</taxon>
        <taxon>Agaricomycetidae</taxon>
        <taxon>Agaricales</taxon>
        <taxon>Agaricineae</taxon>
        <taxon>Strophariaceae</taxon>
        <taxon>Agrocybe</taxon>
    </lineage>
</organism>
<dbReference type="Pfam" id="PF08508">
    <property type="entry name" value="DUF1746"/>
    <property type="match status" value="1"/>
</dbReference>
<dbReference type="PANTHER" id="PTHR39405:SF1">
    <property type="entry name" value="DSC E3 UBIQUITIN LIGASE COMPLEX SUBUNIT 4"/>
    <property type="match status" value="1"/>
</dbReference>
<dbReference type="EMBL" id="JAACJL010000015">
    <property type="protein sequence ID" value="KAF4621407.1"/>
    <property type="molecule type" value="Genomic_DNA"/>
</dbReference>
<dbReference type="GO" id="GO:0005783">
    <property type="term" value="C:endoplasmic reticulum"/>
    <property type="evidence" value="ECO:0007669"/>
    <property type="project" value="TreeGrafter"/>
</dbReference>
<accession>A0A8H4R1D7</accession>
<proteinExistence type="predicted"/>
<dbReference type="AlphaFoldDB" id="A0A8H4R1D7"/>
<dbReference type="InterPro" id="IPR038967">
    <property type="entry name" value="Dsc4-like"/>
</dbReference>
<evidence type="ECO:0000313" key="4">
    <source>
        <dbReference type="Proteomes" id="UP000521872"/>
    </source>
</evidence>
<evidence type="ECO:0000259" key="2">
    <source>
        <dbReference type="Pfam" id="PF08508"/>
    </source>
</evidence>
<feature type="region of interest" description="Disordered" evidence="1">
    <location>
        <begin position="238"/>
        <end position="270"/>
    </location>
</feature>
<dbReference type="Proteomes" id="UP000521872">
    <property type="component" value="Unassembled WGS sequence"/>
</dbReference>
<reference evidence="3 4" key="1">
    <citation type="submission" date="2019-12" db="EMBL/GenBank/DDBJ databases">
        <authorList>
            <person name="Floudas D."/>
            <person name="Bentzer J."/>
            <person name="Ahren D."/>
            <person name="Johansson T."/>
            <person name="Persson P."/>
            <person name="Tunlid A."/>
        </authorList>
    </citation>
    <scope>NUCLEOTIDE SEQUENCE [LARGE SCALE GENOMIC DNA]</scope>
    <source>
        <strain evidence="3 4">CBS 102.39</strain>
    </source>
</reference>
<dbReference type="PANTHER" id="PTHR39405">
    <property type="entry name" value="DSC E3 UBIQUITIN LIGASE COMPLEX SUBUNIT 4"/>
    <property type="match status" value="1"/>
</dbReference>
<dbReference type="GO" id="GO:0044695">
    <property type="term" value="C:Dsc E3 ubiquitin ligase complex"/>
    <property type="evidence" value="ECO:0007669"/>
    <property type="project" value="InterPro"/>
</dbReference>
<comment type="caution">
    <text evidence="3">The sequence shown here is derived from an EMBL/GenBank/DDBJ whole genome shotgun (WGS) entry which is preliminary data.</text>
</comment>
<protein>
    <recommendedName>
        <fullName evidence="2">DUF1746 domain-containing protein</fullName>
    </recommendedName>
</protein>
<sequence>MHTRFYRERLHVINSFDAVLFQLHTLSFFLSPSLWLYTCRLLSQIVCARPREIDSSRSLRFFYFIVFTFNVPNIWSHSTRGVMEGRAIILDFIGMSYQPSKLQLLCLDLLILFLQLVTITISYETSLYDMNKDVDPQDTLLPGQYTPLSIPLFTSSIDSPVSATTYPPSPALPSVTKPMSSDLPLILDLRIAPILTRLRHPPPTTSRPADSGDALLHPNMAPWPLPGIGILMRAGRNMRDAGSESGGRANNSSRDPTGEDRVPGALNLRD</sequence>
<gene>
    <name evidence="3" type="ORF">D9613_000734</name>
</gene>
<feature type="compositionally biased region" description="Basic and acidic residues" evidence="1">
    <location>
        <begin position="256"/>
        <end position="270"/>
    </location>
</feature>